<protein>
    <recommendedName>
        <fullName evidence="9">C2H2-type domain-containing protein</fullName>
    </recommendedName>
</protein>
<keyword evidence="2" id="KW-0479">Metal-binding</keyword>
<dbReference type="EMBL" id="LIAE01010633">
    <property type="protein sequence ID" value="PAV57545.1"/>
    <property type="molecule type" value="Genomic_DNA"/>
</dbReference>
<evidence type="ECO:0000256" key="6">
    <source>
        <dbReference type="ARBA" id="ARBA00023242"/>
    </source>
</evidence>
<dbReference type="AlphaFoldDB" id="A0A2A2J7F3"/>
<evidence type="ECO:0000256" key="2">
    <source>
        <dbReference type="ARBA" id="ARBA00022723"/>
    </source>
</evidence>
<feature type="region of interest" description="Disordered" evidence="8">
    <location>
        <begin position="20"/>
        <end position="53"/>
    </location>
</feature>
<feature type="domain" description="C2H2-type" evidence="9">
    <location>
        <begin position="252"/>
        <end position="279"/>
    </location>
</feature>
<evidence type="ECO:0000256" key="7">
    <source>
        <dbReference type="PROSITE-ProRule" id="PRU00042"/>
    </source>
</evidence>
<dbReference type="SUPFAM" id="SSF57667">
    <property type="entry name" value="beta-beta-alpha zinc fingers"/>
    <property type="match status" value="1"/>
</dbReference>
<dbReference type="OrthoDB" id="6365676at2759"/>
<feature type="domain" description="C2H2-type" evidence="9">
    <location>
        <begin position="194"/>
        <end position="221"/>
    </location>
</feature>
<dbReference type="STRING" id="2018661.A0A2A2J7F3"/>
<dbReference type="GO" id="GO:0000978">
    <property type="term" value="F:RNA polymerase II cis-regulatory region sequence-specific DNA binding"/>
    <property type="evidence" value="ECO:0007669"/>
    <property type="project" value="TreeGrafter"/>
</dbReference>
<reference evidence="10 11" key="1">
    <citation type="journal article" date="2017" name="Curr. Biol.">
        <title>Genome architecture and evolution of a unichromosomal asexual nematode.</title>
        <authorList>
            <person name="Fradin H."/>
            <person name="Zegar C."/>
            <person name="Gutwein M."/>
            <person name="Lucas J."/>
            <person name="Kovtun M."/>
            <person name="Corcoran D."/>
            <person name="Baugh L.R."/>
            <person name="Kiontke K."/>
            <person name="Gunsalus K."/>
            <person name="Fitch D.H."/>
            <person name="Piano F."/>
        </authorList>
    </citation>
    <scope>NUCLEOTIDE SEQUENCE [LARGE SCALE GENOMIC DNA]</scope>
    <source>
        <strain evidence="10">PF1309</strain>
    </source>
</reference>
<dbReference type="FunFam" id="3.30.160.60:FF:000018">
    <property type="entry name" value="Krueppel-like factor 15"/>
    <property type="match status" value="1"/>
</dbReference>
<evidence type="ECO:0000256" key="4">
    <source>
        <dbReference type="ARBA" id="ARBA00022771"/>
    </source>
</evidence>
<evidence type="ECO:0000256" key="3">
    <source>
        <dbReference type="ARBA" id="ARBA00022737"/>
    </source>
</evidence>
<name>A0A2A2J7F3_9BILA</name>
<evidence type="ECO:0000256" key="5">
    <source>
        <dbReference type="ARBA" id="ARBA00022833"/>
    </source>
</evidence>
<dbReference type="GO" id="GO:0005634">
    <property type="term" value="C:nucleus"/>
    <property type="evidence" value="ECO:0007669"/>
    <property type="project" value="UniProtKB-SubCell"/>
</dbReference>
<dbReference type="PANTHER" id="PTHR23235:SF168">
    <property type="entry name" value="SPECIFICITY PROTEIN TRANSCRIPTION FACTOR 2"/>
    <property type="match status" value="1"/>
</dbReference>
<keyword evidence="5" id="KW-0862">Zinc</keyword>
<comment type="caution">
    <text evidence="10">The sequence shown here is derived from an EMBL/GenBank/DDBJ whole genome shotgun (WGS) entry which is preliminary data.</text>
</comment>
<accession>A0A2A2J7F3</accession>
<proteinExistence type="predicted"/>
<dbReference type="PROSITE" id="PS00028">
    <property type="entry name" value="ZINC_FINGER_C2H2_1"/>
    <property type="match status" value="3"/>
</dbReference>
<gene>
    <name evidence="10" type="ORF">WR25_02295</name>
</gene>
<evidence type="ECO:0000259" key="9">
    <source>
        <dbReference type="PROSITE" id="PS50157"/>
    </source>
</evidence>
<dbReference type="GO" id="GO:0008270">
    <property type="term" value="F:zinc ion binding"/>
    <property type="evidence" value="ECO:0007669"/>
    <property type="project" value="UniProtKB-KW"/>
</dbReference>
<keyword evidence="6" id="KW-0539">Nucleus</keyword>
<feature type="domain" description="C2H2-type" evidence="9">
    <location>
        <begin position="222"/>
        <end position="251"/>
    </location>
</feature>
<organism evidence="10 11">
    <name type="scientific">Diploscapter pachys</name>
    <dbReference type="NCBI Taxonomy" id="2018661"/>
    <lineage>
        <taxon>Eukaryota</taxon>
        <taxon>Metazoa</taxon>
        <taxon>Ecdysozoa</taxon>
        <taxon>Nematoda</taxon>
        <taxon>Chromadorea</taxon>
        <taxon>Rhabditida</taxon>
        <taxon>Rhabditina</taxon>
        <taxon>Rhabditomorpha</taxon>
        <taxon>Rhabditoidea</taxon>
        <taxon>Rhabditidae</taxon>
        <taxon>Diploscapter</taxon>
    </lineage>
</organism>
<keyword evidence="4 7" id="KW-0863">Zinc-finger</keyword>
<dbReference type="SMART" id="SM00355">
    <property type="entry name" value="ZnF_C2H2"/>
    <property type="match status" value="3"/>
</dbReference>
<dbReference type="InterPro" id="IPR036236">
    <property type="entry name" value="Znf_C2H2_sf"/>
</dbReference>
<dbReference type="PROSITE" id="PS50157">
    <property type="entry name" value="ZINC_FINGER_C2H2_2"/>
    <property type="match status" value="3"/>
</dbReference>
<dbReference type="GO" id="GO:0000981">
    <property type="term" value="F:DNA-binding transcription factor activity, RNA polymerase II-specific"/>
    <property type="evidence" value="ECO:0007669"/>
    <property type="project" value="TreeGrafter"/>
</dbReference>
<sequence length="319" mass="36629">MKSKCCVDISLFARVLRTESSAPAKHPPRTREKISTREAPTSDARRSRVPRGMSSFLDDFDPHFAIISNPLPRSLPRNVVVPQPAPMTIDFGNLKFQQDPHNPLKWVISKQARLDFDRHNQPPPVPADVVERNNASMGRPNGAAQLGGNVIVDDGEYPIVKDEIRAITKVRTSCTCSYCKNGGMLGGTPRKHIHICDICTKTYFKTSHLKVHLRSHVGVKPFACDWIYCNKRFTRSDELRRHRRIHTGERNYVCSFCDKKFTRSDHLKKHEGVHIRREFTLRHYDSMIENVGMELEIQTQPEEKEAQEEIKTIAYLPYD</sequence>
<evidence type="ECO:0000256" key="1">
    <source>
        <dbReference type="ARBA" id="ARBA00004123"/>
    </source>
</evidence>
<keyword evidence="11" id="KW-1185">Reference proteome</keyword>
<keyword evidence="3" id="KW-0677">Repeat</keyword>
<dbReference type="PANTHER" id="PTHR23235">
    <property type="entry name" value="KRUEPPEL-LIKE TRANSCRIPTION FACTOR"/>
    <property type="match status" value="1"/>
</dbReference>
<evidence type="ECO:0000256" key="8">
    <source>
        <dbReference type="SAM" id="MobiDB-lite"/>
    </source>
</evidence>
<dbReference type="Pfam" id="PF00096">
    <property type="entry name" value="zf-C2H2"/>
    <property type="match status" value="3"/>
</dbReference>
<evidence type="ECO:0000313" key="11">
    <source>
        <dbReference type="Proteomes" id="UP000218231"/>
    </source>
</evidence>
<comment type="subcellular location">
    <subcellularLocation>
        <location evidence="1">Nucleus</location>
    </subcellularLocation>
</comment>
<dbReference type="Gene3D" id="3.30.160.60">
    <property type="entry name" value="Classic Zinc Finger"/>
    <property type="match status" value="3"/>
</dbReference>
<evidence type="ECO:0000313" key="10">
    <source>
        <dbReference type="EMBL" id="PAV57545.1"/>
    </source>
</evidence>
<dbReference type="FunFam" id="3.30.160.60:FF:000358">
    <property type="entry name" value="zinc finger protein 24"/>
    <property type="match status" value="1"/>
</dbReference>
<dbReference type="InterPro" id="IPR013087">
    <property type="entry name" value="Znf_C2H2_type"/>
</dbReference>
<dbReference type="Proteomes" id="UP000218231">
    <property type="component" value="Unassembled WGS sequence"/>
</dbReference>